<reference evidence="1 2" key="1">
    <citation type="submission" date="2017-07" db="EMBL/GenBank/DDBJ databases">
        <title>Amycolatopsis alba DSM 44262 Genome sequencing and assembly.</title>
        <authorList>
            <person name="Kaur N."/>
            <person name="Mayilraj S."/>
        </authorList>
    </citation>
    <scope>NUCLEOTIDE SEQUENCE [LARGE SCALE GENOMIC DNA]</scope>
    <source>
        <strain evidence="1 2">DSM 44262</strain>
    </source>
</reference>
<keyword evidence="2" id="KW-1185">Reference proteome</keyword>
<accession>A0A229S6B5</accession>
<evidence type="ECO:0000313" key="2">
    <source>
        <dbReference type="Proteomes" id="UP000215563"/>
    </source>
</evidence>
<name>A0A229S6B5_AMYAL</name>
<protein>
    <submittedName>
        <fullName evidence="1">Uncharacterized protein</fullName>
    </submittedName>
</protein>
<sequence length="302" mass="32862">MTFSYDFNMACSACPAITPLTSTDYHQEVNEAHIACRGCGAVIHFGRAVMTLRNADDPVLDDGCLTAVAWYHTSTYSDWPVGSRTMPAATIEAYREHMPAGAAEGARARHENLALHVGTYEAAIESMLRRMGDQDDGGAQFFLYRVALRARDLTVERGWRDENTENAARLSQDDLGDADVVRYLNVFESPGSISLAIRPSAIAATQRIELPVETLCDGVERACSLRSARCGSSTNAAEPSVRGLGQARSICYAAKWRPPWCHSRTYATCAPEKPAAAATSVAYRQVPAGVYRSQFGNGSRAR</sequence>
<dbReference type="Proteomes" id="UP000215563">
    <property type="component" value="Unassembled WGS sequence"/>
</dbReference>
<dbReference type="EMBL" id="NMQU01000013">
    <property type="protein sequence ID" value="OXM54456.1"/>
    <property type="molecule type" value="Genomic_DNA"/>
</dbReference>
<evidence type="ECO:0000313" key="1">
    <source>
        <dbReference type="EMBL" id="OXM54456.1"/>
    </source>
</evidence>
<gene>
    <name evidence="1" type="ORF">CFP75_05150</name>
</gene>
<proteinExistence type="predicted"/>
<organism evidence="1 2">
    <name type="scientific">Amycolatopsis alba DSM 44262</name>
    <dbReference type="NCBI Taxonomy" id="1125972"/>
    <lineage>
        <taxon>Bacteria</taxon>
        <taxon>Bacillati</taxon>
        <taxon>Actinomycetota</taxon>
        <taxon>Actinomycetes</taxon>
        <taxon>Pseudonocardiales</taxon>
        <taxon>Pseudonocardiaceae</taxon>
        <taxon>Amycolatopsis</taxon>
    </lineage>
</organism>
<dbReference type="AlphaFoldDB" id="A0A229S6B5"/>
<comment type="caution">
    <text evidence="1">The sequence shown here is derived from an EMBL/GenBank/DDBJ whole genome shotgun (WGS) entry which is preliminary data.</text>
</comment>